<feature type="region of interest" description="Disordered" evidence="1">
    <location>
        <begin position="16"/>
        <end position="74"/>
    </location>
</feature>
<dbReference type="AlphaFoldDB" id="A0A6D2J3Q8"/>
<gene>
    <name evidence="2" type="ORF">MERR_LOCUS21767</name>
</gene>
<sequence>MTEGGDQIWRIRRIGWVTTSRETAEDDSSGDCGWPEEEEKSCFTKRRTEVASNGGGDSSSIGGAFSGSGPGRNS</sequence>
<dbReference type="EMBL" id="CACVBM020001149">
    <property type="protein sequence ID" value="CAA7034532.1"/>
    <property type="molecule type" value="Genomic_DNA"/>
</dbReference>
<reference evidence="2" key="1">
    <citation type="submission" date="2020-01" db="EMBL/GenBank/DDBJ databases">
        <authorList>
            <person name="Mishra B."/>
        </authorList>
    </citation>
    <scope>NUCLEOTIDE SEQUENCE [LARGE SCALE GENOMIC DNA]</scope>
</reference>
<feature type="compositionally biased region" description="Gly residues" evidence="1">
    <location>
        <begin position="64"/>
        <end position="74"/>
    </location>
</feature>
<protein>
    <submittedName>
        <fullName evidence="2">Uncharacterized protein</fullName>
    </submittedName>
</protein>
<comment type="caution">
    <text evidence="2">The sequence shown here is derived from an EMBL/GenBank/DDBJ whole genome shotgun (WGS) entry which is preliminary data.</text>
</comment>
<keyword evidence="3" id="KW-1185">Reference proteome</keyword>
<accession>A0A6D2J3Q8</accession>
<dbReference type="Proteomes" id="UP000467841">
    <property type="component" value="Unassembled WGS sequence"/>
</dbReference>
<evidence type="ECO:0000256" key="1">
    <source>
        <dbReference type="SAM" id="MobiDB-lite"/>
    </source>
</evidence>
<evidence type="ECO:0000313" key="2">
    <source>
        <dbReference type="EMBL" id="CAA7034532.1"/>
    </source>
</evidence>
<evidence type="ECO:0000313" key="3">
    <source>
        <dbReference type="Proteomes" id="UP000467841"/>
    </source>
</evidence>
<organism evidence="2 3">
    <name type="scientific">Microthlaspi erraticum</name>
    <dbReference type="NCBI Taxonomy" id="1685480"/>
    <lineage>
        <taxon>Eukaryota</taxon>
        <taxon>Viridiplantae</taxon>
        <taxon>Streptophyta</taxon>
        <taxon>Embryophyta</taxon>
        <taxon>Tracheophyta</taxon>
        <taxon>Spermatophyta</taxon>
        <taxon>Magnoliopsida</taxon>
        <taxon>eudicotyledons</taxon>
        <taxon>Gunneridae</taxon>
        <taxon>Pentapetalae</taxon>
        <taxon>rosids</taxon>
        <taxon>malvids</taxon>
        <taxon>Brassicales</taxon>
        <taxon>Brassicaceae</taxon>
        <taxon>Coluteocarpeae</taxon>
        <taxon>Microthlaspi</taxon>
    </lineage>
</organism>
<proteinExistence type="predicted"/>
<feature type="compositionally biased region" description="Basic and acidic residues" evidence="1">
    <location>
        <begin position="40"/>
        <end position="49"/>
    </location>
</feature>
<name>A0A6D2J3Q8_9BRAS</name>
<feature type="compositionally biased region" description="Acidic residues" evidence="1">
    <location>
        <begin position="24"/>
        <end position="39"/>
    </location>
</feature>